<evidence type="ECO:0000256" key="4">
    <source>
        <dbReference type="ARBA" id="ARBA00022553"/>
    </source>
</evidence>
<evidence type="ECO:0000313" key="17">
    <source>
        <dbReference type="Proteomes" id="UP000516173"/>
    </source>
</evidence>
<keyword evidence="13" id="KW-0732">Signal</keyword>
<dbReference type="Pfam" id="PF00672">
    <property type="entry name" value="HAMP"/>
    <property type="match status" value="1"/>
</dbReference>
<feature type="signal peptide" evidence="13">
    <location>
        <begin position="1"/>
        <end position="34"/>
    </location>
</feature>
<evidence type="ECO:0000256" key="6">
    <source>
        <dbReference type="ARBA" id="ARBA00022692"/>
    </source>
</evidence>
<comment type="subcellular location">
    <subcellularLocation>
        <location evidence="2">Cell membrane</location>
    </subcellularLocation>
</comment>
<dbReference type="Gene3D" id="3.30.565.10">
    <property type="entry name" value="Histidine kinase-like ATPase, C-terminal domain"/>
    <property type="match status" value="1"/>
</dbReference>
<feature type="transmembrane region" description="Helical" evidence="12">
    <location>
        <begin position="177"/>
        <end position="196"/>
    </location>
</feature>
<accession>A0A7G1KXU3</accession>
<evidence type="ECO:0000259" key="14">
    <source>
        <dbReference type="PROSITE" id="PS50109"/>
    </source>
</evidence>
<dbReference type="GO" id="GO:0000155">
    <property type="term" value="F:phosphorelay sensor kinase activity"/>
    <property type="evidence" value="ECO:0007669"/>
    <property type="project" value="InterPro"/>
</dbReference>
<dbReference type="PROSITE" id="PS50885">
    <property type="entry name" value="HAMP"/>
    <property type="match status" value="1"/>
</dbReference>
<protein>
    <recommendedName>
        <fullName evidence="3">histidine kinase</fullName>
        <ecNumber evidence="3">2.7.13.3</ecNumber>
    </recommendedName>
</protein>
<dbReference type="SUPFAM" id="SSF55874">
    <property type="entry name" value="ATPase domain of HSP90 chaperone/DNA topoisomerase II/histidine kinase"/>
    <property type="match status" value="1"/>
</dbReference>
<dbReference type="CDD" id="cd00082">
    <property type="entry name" value="HisKA"/>
    <property type="match status" value="1"/>
</dbReference>
<dbReference type="GeneID" id="80350153"/>
<feature type="domain" description="Histidine kinase" evidence="14">
    <location>
        <begin position="264"/>
        <end position="472"/>
    </location>
</feature>
<keyword evidence="10 12" id="KW-0472">Membrane</keyword>
<keyword evidence="7" id="KW-0418">Kinase</keyword>
<dbReference type="PRINTS" id="PR00344">
    <property type="entry name" value="BCTRLSENSOR"/>
</dbReference>
<evidence type="ECO:0000256" key="9">
    <source>
        <dbReference type="ARBA" id="ARBA00023012"/>
    </source>
</evidence>
<dbReference type="InterPro" id="IPR004358">
    <property type="entry name" value="Sig_transdc_His_kin-like_C"/>
</dbReference>
<keyword evidence="5" id="KW-0808">Transferase</keyword>
<keyword evidence="9" id="KW-0902">Two-component regulatory system</keyword>
<dbReference type="Pfam" id="PF02518">
    <property type="entry name" value="HATPase_c"/>
    <property type="match status" value="1"/>
</dbReference>
<feature type="compositionally biased region" description="Pro residues" evidence="11">
    <location>
        <begin position="59"/>
        <end position="76"/>
    </location>
</feature>
<dbReference type="InterPro" id="IPR005467">
    <property type="entry name" value="His_kinase_dom"/>
</dbReference>
<dbReference type="Gene3D" id="6.10.340.10">
    <property type="match status" value="1"/>
</dbReference>
<evidence type="ECO:0000256" key="8">
    <source>
        <dbReference type="ARBA" id="ARBA00022989"/>
    </source>
</evidence>
<evidence type="ECO:0000256" key="11">
    <source>
        <dbReference type="SAM" id="MobiDB-lite"/>
    </source>
</evidence>
<feature type="region of interest" description="Disordered" evidence="11">
    <location>
        <begin position="456"/>
        <end position="475"/>
    </location>
</feature>
<gene>
    <name evidence="16" type="ORF">NWFMUON74_57260</name>
</gene>
<keyword evidence="17" id="KW-1185">Reference proteome</keyword>
<evidence type="ECO:0000313" key="16">
    <source>
        <dbReference type="EMBL" id="BCK57954.1"/>
    </source>
</evidence>
<dbReference type="SUPFAM" id="SSF47384">
    <property type="entry name" value="Homodimeric domain of signal transducing histidine kinase"/>
    <property type="match status" value="1"/>
</dbReference>
<keyword evidence="8 12" id="KW-1133">Transmembrane helix</keyword>
<evidence type="ECO:0000256" key="13">
    <source>
        <dbReference type="SAM" id="SignalP"/>
    </source>
</evidence>
<dbReference type="AlphaFoldDB" id="A0A7G1KXU3"/>
<feature type="region of interest" description="Disordered" evidence="11">
    <location>
        <begin position="55"/>
        <end position="122"/>
    </location>
</feature>
<evidence type="ECO:0000256" key="3">
    <source>
        <dbReference type="ARBA" id="ARBA00012438"/>
    </source>
</evidence>
<dbReference type="Proteomes" id="UP000516173">
    <property type="component" value="Chromosome"/>
</dbReference>
<dbReference type="SMART" id="SM00304">
    <property type="entry name" value="HAMP"/>
    <property type="match status" value="1"/>
</dbReference>
<evidence type="ECO:0000256" key="1">
    <source>
        <dbReference type="ARBA" id="ARBA00000085"/>
    </source>
</evidence>
<evidence type="ECO:0000256" key="10">
    <source>
        <dbReference type="ARBA" id="ARBA00023136"/>
    </source>
</evidence>
<dbReference type="RefSeq" id="WP_187684780.1">
    <property type="nucleotide sequence ID" value="NZ_AP023396.1"/>
</dbReference>
<dbReference type="PANTHER" id="PTHR45436:SF5">
    <property type="entry name" value="SENSOR HISTIDINE KINASE TRCS"/>
    <property type="match status" value="1"/>
</dbReference>
<dbReference type="Gene3D" id="1.10.287.130">
    <property type="match status" value="1"/>
</dbReference>
<evidence type="ECO:0000256" key="12">
    <source>
        <dbReference type="SAM" id="Phobius"/>
    </source>
</evidence>
<dbReference type="KEGG" id="nwl:NWFMUON74_57260"/>
<dbReference type="EC" id="2.7.13.3" evidence="3"/>
<dbReference type="InterPro" id="IPR003661">
    <property type="entry name" value="HisK_dim/P_dom"/>
</dbReference>
<feature type="domain" description="HAMP" evidence="15">
    <location>
        <begin position="197"/>
        <end position="249"/>
    </location>
</feature>
<dbReference type="InterPro" id="IPR003660">
    <property type="entry name" value="HAMP_dom"/>
</dbReference>
<keyword evidence="4" id="KW-0597">Phosphoprotein</keyword>
<dbReference type="PANTHER" id="PTHR45436">
    <property type="entry name" value="SENSOR HISTIDINE KINASE YKOH"/>
    <property type="match status" value="1"/>
</dbReference>
<name>A0A7G1KXU3_9NOCA</name>
<evidence type="ECO:0000256" key="7">
    <source>
        <dbReference type="ARBA" id="ARBA00022777"/>
    </source>
</evidence>
<keyword evidence="6 12" id="KW-0812">Transmembrane</keyword>
<evidence type="ECO:0000256" key="2">
    <source>
        <dbReference type="ARBA" id="ARBA00004236"/>
    </source>
</evidence>
<dbReference type="InterPro" id="IPR036890">
    <property type="entry name" value="HATPase_C_sf"/>
</dbReference>
<dbReference type="InterPro" id="IPR003594">
    <property type="entry name" value="HATPase_dom"/>
</dbReference>
<feature type="chain" id="PRO_5038468748" description="histidine kinase" evidence="13">
    <location>
        <begin position="35"/>
        <end position="475"/>
    </location>
</feature>
<organism evidence="16 17">
    <name type="scientific">Nocardia wallacei</name>
    <dbReference type="NCBI Taxonomy" id="480035"/>
    <lineage>
        <taxon>Bacteria</taxon>
        <taxon>Bacillati</taxon>
        <taxon>Actinomycetota</taxon>
        <taxon>Actinomycetes</taxon>
        <taxon>Mycobacteriales</taxon>
        <taxon>Nocardiaceae</taxon>
        <taxon>Nocardia</taxon>
    </lineage>
</organism>
<evidence type="ECO:0000256" key="5">
    <source>
        <dbReference type="ARBA" id="ARBA00022679"/>
    </source>
</evidence>
<dbReference type="InterPro" id="IPR050428">
    <property type="entry name" value="TCS_sensor_his_kinase"/>
</dbReference>
<proteinExistence type="predicted"/>
<dbReference type="SMART" id="SM00387">
    <property type="entry name" value="HATPase_c"/>
    <property type="match status" value="1"/>
</dbReference>
<sequence length="475" mass="50184">MKRPVSLRTRVAFASATAATLVAAAMCATFFALAPSGTEQQVDKAVRSLRITAVAPADPNSPAPLPDSIPPPPPRISAPGRTAPGRPSASDGSTSVEPGPAGPADAVNCPPPPPDSTAHLPAPPGRYLFLIHRDDVPDSHLTWDVPAQTAPGGPVLLAASVPQQTLAQTVADQRDRILAVGAAAIAIAAGLGWLFAHRAVLPLRKLTTATADVGTRLSLDVPPAQGTTETAELTAAMNRMLARIAEQRHHTADALAAARDFAATSAHELRTPLTSMRTDLQVLRTMDLPEPERHEILDDILATQRSVEDTLVALERLALGELATADDFDDVDLDDLIDQVVEDAHRTHPDVTVDSTVTESLRLRGLPGGLRSILENAVTNSVRHGHATRIDIIARRAGDHIELTVDDNGTGIPDRDRDRLFDRFTRGDTTAAGSGLGLALVAQQARLHGGTAQLADGPLGGTRLRVTLRDTPRDR</sequence>
<dbReference type="CDD" id="cd00075">
    <property type="entry name" value="HATPase"/>
    <property type="match status" value="1"/>
</dbReference>
<reference evidence="16 17" key="1">
    <citation type="submission" date="2020-08" db="EMBL/GenBank/DDBJ databases">
        <title>Genome Sequencing of Nocardia wallacei strain FMUON74 and assembly.</title>
        <authorList>
            <person name="Toyokawa M."/>
            <person name="Uesaka K."/>
        </authorList>
    </citation>
    <scope>NUCLEOTIDE SEQUENCE [LARGE SCALE GENOMIC DNA]</scope>
    <source>
        <strain evidence="16 17">FMUON74</strain>
    </source>
</reference>
<dbReference type="InterPro" id="IPR036097">
    <property type="entry name" value="HisK_dim/P_sf"/>
</dbReference>
<dbReference type="GO" id="GO:0005886">
    <property type="term" value="C:plasma membrane"/>
    <property type="evidence" value="ECO:0007669"/>
    <property type="project" value="UniProtKB-SubCell"/>
</dbReference>
<dbReference type="SMART" id="SM00388">
    <property type="entry name" value="HisKA"/>
    <property type="match status" value="1"/>
</dbReference>
<dbReference type="Pfam" id="PF00512">
    <property type="entry name" value="HisKA"/>
    <property type="match status" value="1"/>
</dbReference>
<comment type="catalytic activity">
    <reaction evidence="1">
        <text>ATP + protein L-histidine = ADP + protein N-phospho-L-histidine.</text>
        <dbReference type="EC" id="2.7.13.3"/>
    </reaction>
</comment>
<evidence type="ECO:0000259" key="15">
    <source>
        <dbReference type="PROSITE" id="PS50885"/>
    </source>
</evidence>
<dbReference type="PROSITE" id="PS50109">
    <property type="entry name" value="HIS_KIN"/>
    <property type="match status" value="1"/>
</dbReference>
<dbReference type="EMBL" id="AP023396">
    <property type="protein sequence ID" value="BCK57954.1"/>
    <property type="molecule type" value="Genomic_DNA"/>
</dbReference>